<keyword evidence="1" id="KW-0812">Transmembrane</keyword>
<sequence length="77" mass="8761">MDISAIISAVLLYTAGCLALLYTYFGTDTGFTAYMTFLLSLLVSTCFVSASYILYIFHPRKYFPRPSIIISKFYYVI</sequence>
<reference evidence="2" key="1">
    <citation type="journal article" date="2020" name="bioRxiv">
        <title>Chromosome-level reference genome of the European wasp spider Argiope bruennichi: a resource for studies on range expansion and evolutionary adaptation.</title>
        <authorList>
            <person name="Sheffer M.M."/>
            <person name="Hoppe A."/>
            <person name="Krehenwinkel H."/>
            <person name="Uhl G."/>
            <person name="Kuss A.W."/>
            <person name="Jensen L."/>
            <person name="Jensen C."/>
            <person name="Gillespie R.G."/>
            <person name="Hoff K.J."/>
            <person name="Prost S."/>
        </authorList>
    </citation>
    <scope>NUCLEOTIDE SEQUENCE</scope>
</reference>
<dbReference type="EMBL" id="JABXBU010000015">
    <property type="protein sequence ID" value="KAF8787412.1"/>
    <property type="molecule type" value="Genomic_DNA"/>
</dbReference>
<accession>A0A8T0FAI6</accession>
<keyword evidence="1" id="KW-0472">Membrane</keyword>
<dbReference type="AlphaFoldDB" id="A0A8T0FAI6"/>
<gene>
    <name evidence="2" type="ORF">HNY73_009013</name>
</gene>
<keyword evidence="3" id="KW-1185">Reference proteome</keyword>
<proteinExistence type="predicted"/>
<evidence type="ECO:0000313" key="3">
    <source>
        <dbReference type="Proteomes" id="UP000807504"/>
    </source>
</evidence>
<organism evidence="2 3">
    <name type="scientific">Argiope bruennichi</name>
    <name type="common">Wasp spider</name>
    <name type="synonym">Aranea bruennichi</name>
    <dbReference type="NCBI Taxonomy" id="94029"/>
    <lineage>
        <taxon>Eukaryota</taxon>
        <taxon>Metazoa</taxon>
        <taxon>Ecdysozoa</taxon>
        <taxon>Arthropoda</taxon>
        <taxon>Chelicerata</taxon>
        <taxon>Arachnida</taxon>
        <taxon>Araneae</taxon>
        <taxon>Araneomorphae</taxon>
        <taxon>Entelegynae</taxon>
        <taxon>Araneoidea</taxon>
        <taxon>Araneidae</taxon>
        <taxon>Argiope</taxon>
    </lineage>
</organism>
<evidence type="ECO:0000313" key="2">
    <source>
        <dbReference type="EMBL" id="KAF8787412.1"/>
    </source>
</evidence>
<keyword evidence="1" id="KW-1133">Transmembrane helix</keyword>
<dbReference type="Proteomes" id="UP000807504">
    <property type="component" value="Unassembled WGS sequence"/>
</dbReference>
<evidence type="ECO:0000256" key="1">
    <source>
        <dbReference type="SAM" id="Phobius"/>
    </source>
</evidence>
<comment type="caution">
    <text evidence="2">The sequence shown here is derived from an EMBL/GenBank/DDBJ whole genome shotgun (WGS) entry which is preliminary data.</text>
</comment>
<feature type="transmembrane region" description="Helical" evidence="1">
    <location>
        <begin position="31"/>
        <end position="57"/>
    </location>
</feature>
<protein>
    <submittedName>
        <fullName evidence="2">Uncharacterized protein</fullName>
    </submittedName>
</protein>
<reference evidence="2" key="2">
    <citation type="submission" date="2020-06" db="EMBL/GenBank/DDBJ databases">
        <authorList>
            <person name="Sheffer M."/>
        </authorList>
    </citation>
    <scope>NUCLEOTIDE SEQUENCE</scope>
</reference>
<name>A0A8T0FAI6_ARGBR</name>
<feature type="transmembrane region" description="Helical" evidence="1">
    <location>
        <begin position="5"/>
        <end position="25"/>
    </location>
</feature>